<gene>
    <name evidence="2" type="ORF">PARMNEM_LOCUS14326</name>
</gene>
<evidence type="ECO:0000313" key="3">
    <source>
        <dbReference type="Proteomes" id="UP001314205"/>
    </source>
</evidence>
<dbReference type="Gene3D" id="2.130.10.10">
    <property type="entry name" value="YVTN repeat-like/Quinoprotein amine dehydrogenase"/>
    <property type="match status" value="1"/>
</dbReference>
<evidence type="ECO:0000313" key="2">
    <source>
        <dbReference type="EMBL" id="CAK1594742.1"/>
    </source>
</evidence>
<dbReference type="EMBL" id="CAVLGL010000090">
    <property type="protein sequence ID" value="CAK1594742.1"/>
    <property type="molecule type" value="Genomic_DNA"/>
</dbReference>
<dbReference type="Proteomes" id="UP001314205">
    <property type="component" value="Unassembled WGS sequence"/>
</dbReference>
<dbReference type="InterPro" id="IPR015943">
    <property type="entry name" value="WD40/YVTN_repeat-like_dom_sf"/>
</dbReference>
<evidence type="ECO:0008006" key="4">
    <source>
        <dbReference type="Google" id="ProtNLM"/>
    </source>
</evidence>
<proteinExistence type="predicted"/>
<dbReference type="AlphaFoldDB" id="A0AAV1LKW9"/>
<protein>
    <recommendedName>
        <fullName evidence="4">Ommochrome-binding protein-like</fullName>
    </recommendedName>
</protein>
<keyword evidence="1" id="KW-0732">Signal</keyword>
<accession>A0AAV1LKW9</accession>
<dbReference type="SUPFAM" id="SSF63829">
    <property type="entry name" value="Calcium-dependent phosphotriesterase"/>
    <property type="match status" value="1"/>
</dbReference>
<sequence length="285" mass="33168">MTLKLYIMLNALACIQGLPNKTCDRVKIQDRWYEMEIIWANFGRPFNLYAHKTTNTVFFSYTVPETYSDVDFQLAFIDMDTKEFQNIAGIRGGCSVAIDHVNEDIYLGGSDGIYKYNMMTKLADFYKEAGKNIWALFFRRNLFYISYPDQKLHIEIDGKFAIVKEFESFEVDQFHVTTDSEDIYFANKTGFYKYDNARLKVNVINDVITVRQIAEDNDGDLYVCTNLGVFIDLKNEGFKKVLDFKNIYSLTFDKDNNVIISDEKRIIKLIHTMTGCPDTRNVDLH</sequence>
<comment type="caution">
    <text evidence="2">The sequence shown here is derived from an EMBL/GenBank/DDBJ whole genome shotgun (WGS) entry which is preliminary data.</text>
</comment>
<feature type="signal peptide" evidence="1">
    <location>
        <begin position="1"/>
        <end position="17"/>
    </location>
</feature>
<keyword evidence="3" id="KW-1185">Reference proteome</keyword>
<organism evidence="2 3">
    <name type="scientific">Parnassius mnemosyne</name>
    <name type="common">clouded apollo</name>
    <dbReference type="NCBI Taxonomy" id="213953"/>
    <lineage>
        <taxon>Eukaryota</taxon>
        <taxon>Metazoa</taxon>
        <taxon>Ecdysozoa</taxon>
        <taxon>Arthropoda</taxon>
        <taxon>Hexapoda</taxon>
        <taxon>Insecta</taxon>
        <taxon>Pterygota</taxon>
        <taxon>Neoptera</taxon>
        <taxon>Endopterygota</taxon>
        <taxon>Lepidoptera</taxon>
        <taxon>Glossata</taxon>
        <taxon>Ditrysia</taxon>
        <taxon>Papilionoidea</taxon>
        <taxon>Papilionidae</taxon>
        <taxon>Parnassiinae</taxon>
        <taxon>Parnassini</taxon>
        <taxon>Parnassius</taxon>
        <taxon>Driopa</taxon>
    </lineage>
</organism>
<evidence type="ECO:0000256" key="1">
    <source>
        <dbReference type="SAM" id="SignalP"/>
    </source>
</evidence>
<feature type="chain" id="PRO_5043483127" description="Ommochrome-binding protein-like" evidence="1">
    <location>
        <begin position="18"/>
        <end position="285"/>
    </location>
</feature>
<reference evidence="2 3" key="1">
    <citation type="submission" date="2023-11" db="EMBL/GenBank/DDBJ databases">
        <authorList>
            <person name="Hedman E."/>
            <person name="Englund M."/>
            <person name="Stromberg M."/>
            <person name="Nyberg Akerstrom W."/>
            <person name="Nylinder S."/>
            <person name="Jareborg N."/>
            <person name="Kallberg Y."/>
            <person name="Kronander E."/>
        </authorList>
    </citation>
    <scope>NUCLEOTIDE SEQUENCE [LARGE SCALE GENOMIC DNA]</scope>
</reference>
<name>A0AAV1LKW9_9NEOP</name>